<dbReference type="SUPFAM" id="SSF55008">
    <property type="entry name" value="HMA, heavy metal-associated domain"/>
    <property type="match status" value="1"/>
</dbReference>
<dbReference type="RefSeq" id="WP_037551971.1">
    <property type="nucleotide sequence ID" value="NZ_CAJCFZ010000015.1"/>
</dbReference>
<sequence length="68" mass="7842">MNFSEIRISELNTEEQANSLQHRLEKMIGVDEVIVELNDQLVKISFETPTNLNSIEKEIYDDGYKVLG</sequence>
<dbReference type="Gene3D" id="3.30.70.100">
    <property type="match status" value="1"/>
</dbReference>
<comment type="caution">
    <text evidence="1">The sequence shown here is derived from an EMBL/GenBank/DDBJ whole genome shotgun (WGS) entry which is preliminary data.</text>
</comment>
<dbReference type="NCBIfam" id="NF047536">
    <property type="entry name" value="Cu_chaper_CsoZ"/>
    <property type="match status" value="1"/>
</dbReference>
<reference evidence="1 2" key="1">
    <citation type="submission" date="2017-12" db="EMBL/GenBank/DDBJ databases">
        <title>FDA dAtabase for Regulatory Grade micrObial Sequences (FDA-ARGOS): Supporting development and validation of Infectious Disease Dx tests.</title>
        <authorList>
            <person name="Hoffmann M."/>
            <person name="Allard M."/>
            <person name="Evans P."/>
            <person name="Brown E."/>
            <person name="Tallon L."/>
            <person name="Sadzewicz L."/>
            <person name="Sengamalay N."/>
            <person name="Ott S."/>
            <person name="Godinez A."/>
            <person name="Nagaraj S."/>
            <person name="Vavikolanu K."/>
            <person name="Aluvathingal J."/>
            <person name="Nadendla S."/>
            <person name="Sichtig H."/>
        </authorList>
    </citation>
    <scope>NUCLEOTIDE SEQUENCE [LARGE SCALE GENOMIC DNA]</scope>
    <source>
        <strain evidence="1 2">FDAARGOS_148</strain>
    </source>
</reference>
<organism evidence="1 2">
    <name type="scientific">Staphylococcus haemolyticus</name>
    <dbReference type="NCBI Taxonomy" id="1283"/>
    <lineage>
        <taxon>Bacteria</taxon>
        <taxon>Bacillati</taxon>
        <taxon>Bacillota</taxon>
        <taxon>Bacilli</taxon>
        <taxon>Bacillales</taxon>
        <taxon>Staphylococcaceae</taxon>
        <taxon>Staphylococcus</taxon>
    </lineage>
</organism>
<dbReference type="GO" id="GO:0046872">
    <property type="term" value="F:metal ion binding"/>
    <property type="evidence" value="ECO:0007669"/>
    <property type="project" value="InterPro"/>
</dbReference>
<protein>
    <recommendedName>
        <fullName evidence="3">HMA domain-containing protein</fullName>
    </recommendedName>
</protein>
<evidence type="ECO:0008006" key="3">
    <source>
        <dbReference type="Google" id="ProtNLM"/>
    </source>
</evidence>
<name>A0A2K0A6P2_STAHA</name>
<evidence type="ECO:0000313" key="1">
    <source>
        <dbReference type="EMBL" id="PNN20682.1"/>
    </source>
</evidence>
<accession>A0A2K0A6P2</accession>
<dbReference type="AlphaFoldDB" id="A0A2K0A6P2"/>
<dbReference type="Proteomes" id="UP000053523">
    <property type="component" value="Unassembled WGS sequence"/>
</dbReference>
<gene>
    <name evidence="1" type="ORF">AL503_007740</name>
</gene>
<proteinExistence type="predicted"/>
<evidence type="ECO:0000313" key="2">
    <source>
        <dbReference type="Proteomes" id="UP000053523"/>
    </source>
</evidence>
<dbReference type="EMBL" id="LORN02000015">
    <property type="protein sequence ID" value="PNN20682.1"/>
    <property type="molecule type" value="Genomic_DNA"/>
</dbReference>
<dbReference type="InterPro" id="IPR036163">
    <property type="entry name" value="HMA_dom_sf"/>
</dbReference>